<gene>
    <name evidence="1" type="ORF">I4J89_45005</name>
</gene>
<keyword evidence="2" id="KW-1185">Reference proteome</keyword>
<dbReference type="AlphaFoldDB" id="A0A931G2W5"/>
<protein>
    <submittedName>
        <fullName evidence="1">Uncharacterized protein</fullName>
    </submittedName>
</protein>
<name>A0A931G2W5_9ACTN</name>
<dbReference type="Proteomes" id="UP000598146">
    <property type="component" value="Unassembled WGS sequence"/>
</dbReference>
<reference evidence="1" key="1">
    <citation type="submission" date="2020-11" db="EMBL/GenBank/DDBJ databases">
        <title>Isolation and identification of active actinomycetes.</title>
        <authorList>
            <person name="Sun X."/>
        </authorList>
    </citation>
    <scope>NUCLEOTIDE SEQUENCE</scope>
    <source>
        <strain evidence="1">NEAU-A11</strain>
    </source>
</reference>
<dbReference type="EMBL" id="JADQTO010000041">
    <property type="protein sequence ID" value="MBG0568605.1"/>
    <property type="molecule type" value="Genomic_DNA"/>
</dbReference>
<sequence length="94" mass="9736">MGTVHRAAVDAAAAAAVLDAMVTALREYEVGPHAAVRLVRALRAVDPSLVTDLIAGLDNEDDRFSEVAPEDLAEILAGLVTSLRTLLADKAATG</sequence>
<evidence type="ECO:0000313" key="2">
    <source>
        <dbReference type="Proteomes" id="UP000598146"/>
    </source>
</evidence>
<organism evidence="1 2">
    <name type="scientific">Actinoplanes aureus</name>
    <dbReference type="NCBI Taxonomy" id="2792083"/>
    <lineage>
        <taxon>Bacteria</taxon>
        <taxon>Bacillati</taxon>
        <taxon>Actinomycetota</taxon>
        <taxon>Actinomycetes</taxon>
        <taxon>Micromonosporales</taxon>
        <taxon>Micromonosporaceae</taxon>
        <taxon>Actinoplanes</taxon>
    </lineage>
</organism>
<dbReference type="RefSeq" id="WP_196420373.1">
    <property type="nucleotide sequence ID" value="NZ_JADQTO010000041.1"/>
</dbReference>
<comment type="caution">
    <text evidence="1">The sequence shown here is derived from an EMBL/GenBank/DDBJ whole genome shotgun (WGS) entry which is preliminary data.</text>
</comment>
<evidence type="ECO:0000313" key="1">
    <source>
        <dbReference type="EMBL" id="MBG0568605.1"/>
    </source>
</evidence>
<proteinExistence type="predicted"/>
<accession>A0A931G2W5</accession>